<organism evidence="2 3">
    <name type="scientific">Kordiimonas pumila</name>
    <dbReference type="NCBI Taxonomy" id="2161677"/>
    <lineage>
        <taxon>Bacteria</taxon>
        <taxon>Pseudomonadati</taxon>
        <taxon>Pseudomonadota</taxon>
        <taxon>Alphaproteobacteria</taxon>
        <taxon>Kordiimonadales</taxon>
        <taxon>Kordiimonadaceae</taxon>
        <taxon>Kordiimonas</taxon>
    </lineage>
</organism>
<sequence>MVNPITPAAGNVTSPKATDKQAVTGKAQDQSALAKKPAHTADDTTSLSKNASAALEKEEKLEGLVQEDLNKQDAAALANQLKEALSGQSQPIANGNPSAIFSLLEEAA</sequence>
<evidence type="ECO:0008006" key="4">
    <source>
        <dbReference type="Google" id="ProtNLM"/>
    </source>
</evidence>
<gene>
    <name evidence="2" type="ORF">ACFOKA_07705</name>
</gene>
<feature type="region of interest" description="Disordered" evidence="1">
    <location>
        <begin position="1"/>
        <end position="54"/>
    </location>
</feature>
<dbReference type="Proteomes" id="UP001595444">
    <property type="component" value="Unassembled WGS sequence"/>
</dbReference>
<reference evidence="3" key="1">
    <citation type="journal article" date="2019" name="Int. J. Syst. Evol. Microbiol.">
        <title>The Global Catalogue of Microorganisms (GCM) 10K type strain sequencing project: providing services to taxonomists for standard genome sequencing and annotation.</title>
        <authorList>
            <consortium name="The Broad Institute Genomics Platform"/>
            <consortium name="The Broad Institute Genome Sequencing Center for Infectious Disease"/>
            <person name="Wu L."/>
            <person name="Ma J."/>
        </authorList>
    </citation>
    <scope>NUCLEOTIDE SEQUENCE [LARGE SCALE GENOMIC DNA]</scope>
    <source>
        <strain evidence="3">KCTC 62164</strain>
    </source>
</reference>
<evidence type="ECO:0000256" key="1">
    <source>
        <dbReference type="SAM" id="MobiDB-lite"/>
    </source>
</evidence>
<comment type="caution">
    <text evidence="2">The sequence shown here is derived from an EMBL/GenBank/DDBJ whole genome shotgun (WGS) entry which is preliminary data.</text>
</comment>
<name>A0ABV7D4B7_9PROT</name>
<evidence type="ECO:0000313" key="2">
    <source>
        <dbReference type="EMBL" id="MFC3051785.1"/>
    </source>
</evidence>
<keyword evidence="3" id="KW-1185">Reference proteome</keyword>
<proteinExistence type="predicted"/>
<protein>
    <recommendedName>
        <fullName evidence="4">Anti-sigma-28 factor FlgM C-terminal domain-containing protein</fullName>
    </recommendedName>
</protein>
<evidence type="ECO:0000313" key="3">
    <source>
        <dbReference type="Proteomes" id="UP001595444"/>
    </source>
</evidence>
<accession>A0ABV7D4B7</accession>
<dbReference type="EMBL" id="JBHRSL010000004">
    <property type="protein sequence ID" value="MFC3051785.1"/>
    <property type="molecule type" value="Genomic_DNA"/>
</dbReference>
<dbReference type="RefSeq" id="WP_194215251.1">
    <property type="nucleotide sequence ID" value="NZ_CP061205.1"/>
</dbReference>